<dbReference type="GO" id="GO:0000428">
    <property type="term" value="C:DNA-directed RNA polymerase complex"/>
    <property type="evidence" value="ECO:0007669"/>
    <property type="project" value="UniProtKB-KW"/>
</dbReference>
<gene>
    <name evidence="5" type="primary">rpoY</name>
    <name evidence="6" type="ORF">CYL18_11585</name>
</gene>
<dbReference type="GO" id="GO:0006351">
    <property type="term" value="P:DNA-templated transcription"/>
    <property type="evidence" value="ECO:0007669"/>
    <property type="project" value="UniProtKB-UniRule"/>
</dbReference>
<dbReference type="NCBIfam" id="NF010188">
    <property type="entry name" value="PRK13667.1"/>
    <property type="match status" value="1"/>
</dbReference>
<dbReference type="Proteomes" id="UP000239663">
    <property type="component" value="Unassembled WGS sequence"/>
</dbReference>
<comment type="function">
    <text evidence="5">A non-essential component of RNA polymerase (RNAP).</text>
</comment>
<comment type="similarity">
    <text evidence="5">Belongs to the RNA polymerase subunit epsilon family.</text>
</comment>
<keyword evidence="3 5" id="KW-0548">Nucleotidyltransferase</keyword>
<keyword evidence="2 5" id="KW-0808">Transferase</keyword>
<name>A0A2S7MYX3_9BACI</name>
<dbReference type="EC" id="2.7.7.6" evidence="5"/>
<dbReference type="Gene3D" id="3.10.20.730">
    <property type="entry name" value="RNAP, epsilon subunit-like"/>
    <property type="match status" value="1"/>
</dbReference>
<keyword evidence="1 5" id="KW-0240">DNA-directed RNA polymerase</keyword>
<evidence type="ECO:0000256" key="2">
    <source>
        <dbReference type="ARBA" id="ARBA00022679"/>
    </source>
</evidence>
<evidence type="ECO:0000256" key="4">
    <source>
        <dbReference type="ARBA" id="ARBA00023163"/>
    </source>
</evidence>
<dbReference type="InterPro" id="IPR009907">
    <property type="entry name" value="RpoY"/>
</dbReference>
<evidence type="ECO:0000313" key="7">
    <source>
        <dbReference type="Proteomes" id="UP000239663"/>
    </source>
</evidence>
<protein>
    <recommendedName>
        <fullName evidence="5">DNA-directed RNA polymerase subunit epsilon</fullName>
        <shortName evidence="5">RNAP epsilon subunit</shortName>
        <ecNumber evidence="5">2.7.7.6</ecNumber>
    </recommendedName>
    <alternativeName>
        <fullName evidence="5">RNA polymerase epsilon subunit</fullName>
    </alternativeName>
    <alternativeName>
        <fullName evidence="5">Transcriptase subunit epsilon</fullName>
    </alternativeName>
</protein>
<evidence type="ECO:0000256" key="1">
    <source>
        <dbReference type="ARBA" id="ARBA00022478"/>
    </source>
</evidence>
<evidence type="ECO:0000256" key="3">
    <source>
        <dbReference type="ARBA" id="ARBA00022695"/>
    </source>
</evidence>
<comment type="subunit">
    <text evidence="5">RNAP is composed of a core of 2 alpha, a beta and a beta' subunit. The core is associated with a delta subunit, and at least one of epsilon or omega. When a sigma factor is associated with the core the holoenzyme is formed, which can initiate transcription.</text>
</comment>
<keyword evidence="4 5" id="KW-0804">Transcription</keyword>
<dbReference type="OrthoDB" id="2147503at2"/>
<comment type="catalytic activity">
    <reaction evidence="5">
        <text>RNA(n) + a ribonucleoside 5'-triphosphate = RNA(n+1) + diphosphate</text>
        <dbReference type="Rhea" id="RHEA:21248"/>
        <dbReference type="Rhea" id="RHEA-COMP:14527"/>
        <dbReference type="Rhea" id="RHEA-COMP:17342"/>
        <dbReference type="ChEBI" id="CHEBI:33019"/>
        <dbReference type="ChEBI" id="CHEBI:61557"/>
        <dbReference type="ChEBI" id="CHEBI:140395"/>
        <dbReference type="EC" id="2.7.7.6"/>
    </reaction>
</comment>
<dbReference type="Pfam" id="PF07288">
    <property type="entry name" value="RpoY"/>
    <property type="match status" value="1"/>
</dbReference>
<sequence length="70" mass="8343">MIFKVFFQENAAEVPVREKTKTAYVEGTSERDVRQKLKSLPYNIELVQVLDAEYLEFEKQNPDFRIMEIE</sequence>
<keyword evidence="7" id="KW-1185">Reference proteome</keyword>
<dbReference type="GO" id="GO:0003677">
    <property type="term" value="F:DNA binding"/>
    <property type="evidence" value="ECO:0007669"/>
    <property type="project" value="UniProtKB-UniRule"/>
</dbReference>
<evidence type="ECO:0000313" key="6">
    <source>
        <dbReference type="EMBL" id="PQD94969.1"/>
    </source>
</evidence>
<reference evidence="6 7" key="1">
    <citation type="submission" date="2017-12" db="EMBL/GenBank/DDBJ databases">
        <title>Taxonomic description and draft genome of Pradoshia cofamensis Gen. nov., sp. nov., a thermotolerant bacillale isolated from anterior gut of earthworm Eisenia fetida.</title>
        <authorList>
            <person name="Saha T."/>
            <person name="Chakraborty R."/>
        </authorList>
    </citation>
    <scope>NUCLEOTIDE SEQUENCE [LARGE SCALE GENOMIC DNA]</scope>
    <source>
        <strain evidence="6 7">EAG3</strain>
    </source>
</reference>
<dbReference type="GO" id="GO:0003899">
    <property type="term" value="F:DNA-directed RNA polymerase activity"/>
    <property type="evidence" value="ECO:0007669"/>
    <property type="project" value="UniProtKB-UniRule"/>
</dbReference>
<proteinExistence type="inferred from homology"/>
<comment type="caution">
    <text evidence="6">The sequence shown here is derived from an EMBL/GenBank/DDBJ whole genome shotgun (WGS) entry which is preliminary data.</text>
</comment>
<organism evidence="6 7">
    <name type="scientific">Pradoshia eiseniae</name>
    <dbReference type="NCBI Taxonomy" id="2064768"/>
    <lineage>
        <taxon>Bacteria</taxon>
        <taxon>Bacillati</taxon>
        <taxon>Bacillota</taxon>
        <taxon>Bacilli</taxon>
        <taxon>Bacillales</taxon>
        <taxon>Bacillaceae</taxon>
        <taxon>Pradoshia</taxon>
    </lineage>
</organism>
<evidence type="ECO:0000256" key="5">
    <source>
        <dbReference type="HAMAP-Rule" id="MF_01553"/>
    </source>
</evidence>
<dbReference type="AlphaFoldDB" id="A0A2S7MYX3"/>
<dbReference type="RefSeq" id="WP_104849674.1">
    <property type="nucleotide sequence ID" value="NZ_PKOZ01000006.1"/>
</dbReference>
<accession>A0A2S7MYX3</accession>
<dbReference type="EMBL" id="PKOZ01000006">
    <property type="protein sequence ID" value="PQD94969.1"/>
    <property type="molecule type" value="Genomic_DNA"/>
</dbReference>
<dbReference type="HAMAP" id="MF_01553">
    <property type="entry name" value="RNApol_bact_RpoY"/>
    <property type="match status" value="1"/>
</dbReference>